<sequence>MHCITIRIPFSKTLLRIKTSQKHNNSTNLEVNWCGCIPLGVRLLRNSVGSYFASPHSNTPTVNTVETLTHVWIFQGLISTLQLVKKLDRYPFRKKRKIDSVEQEETTMTIKKEATNQVGSFFIQHLPRNPSMFSGEGSEDPHNWLKKYERVAKHNQWDETLCLANVYFYLTGTALKWFENNEESILTWTEFMSQLKSVFGKKRKLEVTSRENLKNSRTIKR</sequence>
<keyword evidence="2" id="KW-1185">Reference proteome</keyword>
<protein>
    <submittedName>
        <fullName evidence="1">K02A2.6-like</fullName>
    </submittedName>
</protein>
<gene>
    <name evidence="1" type="ORF">LAZ67_3001902</name>
</gene>
<dbReference type="PANTHER" id="PTHR33223:SF6">
    <property type="entry name" value="CCHC-TYPE DOMAIN-CONTAINING PROTEIN"/>
    <property type="match status" value="1"/>
</dbReference>
<accession>A0ABY6K898</accession>
<organism evidence="1 2">
    <name type="scientific">Cordylochernes scorpioides</name>
    <dbReference type="NCBI Taxonomy" id="51811"/>
    <lineage>
        <taxon>Eukaryota</taxon>
        <taxon>Metazoa</taxon>
        <taxon>Ecdysozoa</taxon>
        <taxon>Arthropoda</taxon>
        <taxon>Chelicerata</taxon>
        <taxon>Arachnida</taxon>
        <taxon>Pseudoscorpiones</taxon>
        <taxon>Cheliferoidea</taxon>
        <taxon>Chernetidae</taxon>
        <taxon>Cordylochernes</taxon>
    </lineage>
</organism>
<proteinExistence type="predicted"/>
<evidence type="ECO:0000313" key="2">
    <source>
        <dbReference type="Proteomes" id="UP001235939"/>
    </source>
</evidence>
<dbReference type="Proteomes" id="UP001235939">
    <property type="component" value="Chromosome 03"/>
</dbReference>
<reference evidence="1 2" key="1">
    <citation type="submission" date="2022-01" db="EMBL/GenBank/DDBJ databases">
        <title>A chromosomal length assembly of Cordylochernes scorpioides.</title>
        <authorList>
            <person name="Zeh D."/>
            <person name="Zeh J."/>
        </authorList>
    </citation>
    <scope>NUCLEOTIDE SEQUENCE [LARGE SCALE GENOMIC DNA]</scope>
    <source>
        <strain evidence="1">IN4F17</strain>
        <tissue evidence="1">Whole Body</tissue>
    </source>
</reference>
<name>A0ABY6K898_9ARAC</name>
<dbReference type="EMBL" id="CP092865">
    <property type="protein sequence ID" value="UYV64762.1"/>
    <property type="molecule type" value="Genomic_DNA"/>
</dbReference>
<evidence type="ECO:0000313" key="1">
    <source>
        <dbReference type="EMBL" id="UYV64762.1"/>
    </source>
</evidence>
<dbReference type="PANTHER" id="PTHR33223">
    <property type="entry name" value="CCHC-TYPE DOMAIN-CONTAINING PROTEIN"/>
    <property type="match status" value="1"/>
</dbReference>